<dbReference type="Proteomes" id="UP000078559">
    <property type="component" value="Chromosome 4"/>
</dbReference>
<organism evidence="1 2">
    <name type="scientific">Cytospora mali</name>
    <name type="common">Apple Valsa canker fungus</name>
    <name type="synonym">Valsa mali</name>
    <dbReference type="NCBI Taxonomy" id="578113"/>
    <lineage>
        <taxon>Eukaryota</taxon>
        <taxon>Fungi</taxon>
        <taxon>Dikarya</taxon>
        <taxon>Ascomycota</taxon>
        <taxon>Pezizomycotina</taxon>
        <taxon>Sordariomycetes</taxon>
        <taxon>Sordariomycetidae</taxon>
        <taxon>Diaporthales</taxon>
        <taxon>Cytosporaceae</taxon>
        <taxon>Cytospora</taxon>
    </lineage>
</organism>
<dbReference type="SUPFAM" id="SSF51445">
    <property type="entry name" value="(Trans)glycosidases"/>
    <property type="match status" value="1"/>
</dbReference>
<gene>
    <name evidence="1" type="ORF">VM1G_04088</name>
</gene>
<accession>A0A194VWU3</accession>
<dbReference type="OrthoDB" id="442731at2759"/>
<sequence length="539" mass="60063">MGSSALEVLNSAPISWYIAVHGVHARTRSFNKLQGLCGSGTKGVEISAPFIYVCTQISVKSQPGNMKGSGTMLLSLGLLLATISAQYLRVPHSLSEPRWSASESRVEPRTSNSSVWPYGPFSTKGRDIVNTRGEAITWAGVNWPLNLETMIPEGLEWASAEQILDDVASVGFNFIRMGYAIEMIDQVYDRGGEDVPIEVALIQALGYINGTKVTNEIVAKNPGWTRETTRFEIWSDIARTALEKGIFIHPDVHVGKAQWCCSHTDGNAWFDDITFNTTNWLRGLSYVADWAKGHPNVVSMSLRNELRESWNDTDLYYNWQTLVGNMSAGCDAIHDTNPDILITWSGMQYDQDLSALTTRKNILTAPCYKCTAIVDAYRRDPVYFDLDSYPWADKVVWELHLYSTSEDVDTGTCPIIEAGLYRNGFNALGIDPPAACNLTNDCPPAQRITPVILSEFGHNQSSTINNATLQSCLQDYTKKHGVSWAMWSLAGSYRIRQGVQGLEDTWGLMSYNWSGWHFPEGVEDYWKPWVSAMNVTTIS</sequence>
<dbReference type="PANTHER" id="PTHR31263">
    <property type="entry name" value="CELLULASE FAMILY PROTEIN (AFU_ORTHOLOGUE AFUA_5G14560)"/>
    <property type="match status" value="1"/>
</dbReference>
<dbReference type="AlphaFoldDB" id="A0A194VWU3"/>
<evidence type="ECO:0000313" key="2">
    <source>
        <dbReference type="Proteomes" id="UP000078559"/>
    </source>
</evidence>
<dbReference type="SMR" id="A0A194VWU3"/>
<reference evidence="1" key="1">
    <citation type="submission" date="2014-12" db="EMBL/GenBank/DDBJ databases">
        <title>Genome Sequence of Valsa Canker Pathogens Uncovers a Specific Adaption of Colonization on Woody Bark.</title>
        <authorList>
            <person name="Yin Z."/>
            <person name="Liu H."/>
            <person name="Gao X."/>
            <person name="Li Z."/>
            <person name="Song N."/>
            <person name="Ke X."/>
            <person name="Dai Q."/>
            <person name="Wu Y."/>
            <person name="Sun Y."/>
            <person name="Xu J.-R."/>
            <person name="Kang Z.K."/>
            <person name="Wang L."/>
            <person name="Huang L."/>
        </authorList>
    </citation>
    <scope>NUCLEOTIDE SEQUENCE [LARGE SCALE GENOMIC DNA]</scope>
    <source>
        <strain evidence="1">03-8</strain>
    </source>
</reference>
<evidence type="ECO:0000313" key="1">
    <source>
        <dbReference type="EMBL" id="KUI68280.1"/>
    </source>
</evidence>
<name>A0A194VWU3_CYTMA</name>
<dbReference type="Gene3D" id="3.20.20.80">
    <property type="entry name" value="Glycosidases"/>
    <property type="match status" value="1"/>
</dbReference>
<dbReference type="PANTHER" id="PTHR31263:SF0">
    <property type="entry name" value="CELLULASE FAMILY PROTEIN (AFU_ORTHOLOGUE AFUA_5G14560)"/>
    <property type="match status" value="1"/>
</dbReference>
<proteinExistence type="predicted"/>
<keyword evidence="2" id="KW-1185">Reference proteome</keyword>
<dbReference type="InterPro" id="IPR017853">
    <property type="entry name" value="GH"/>
</dbReference>
<protein>
    <submittedName>
        <fullName evidence="1">Endoglucanase</fullName>
    </submittedName>
</protein>
<dbReference type="EMBL" id="CM003101">
    <property type="protein sequence ID" value="KUI68280.1"/>
    <property type="molecule type" value="Genomic_DNA"/>
</dbReference>